<feature type="domain" description="Sugar-binding" evidence="5">
    <location>
        <begin position="61"/>
        <end position="313"/>
    </location>
</feature>
<sequence>MATITEDKRLIVKVAKLYYFDGMTQAEIARKIGVSRPIVSKMLAKAREDKIVEIFIKDESAHTVDLELQLEKTYALTEAIVVPSSDYAHKAKFSLLGQAAAAHVSKKMDSINSVGISWGNAVSAFVNAYPFEKNPGVNVVPLIGGMGRSELDLHSNMLTLKFAQKLNTTCSYLYAPAMIKNIDTKKRLLESEDIYGVLDEGRSVDMAIVGMGNPIVDSTMETIGYLSKQDVESLRDAEAAGDINSVFFDKNGVSLDHHINDSVIGVDMEGLRHIDETIAIAHGENKVPSIHAGLLSGAVDVLVTDDETARKILDLN</sequence>
<dbReference type="EMBL" id="DXHR01000031">
    <property type="protein sequence ID" value="HIW13302.1"/>
    <property type="molecule type" value="Genomic_DNA"/>
</dbReference>
<evidence type="ECO:0000313" key="6">
    <source>
        <dbReference type="EMBL" id="HIW13302.1"/>
    </source>
</evidence>
<dbReference type="SUPFAM" id="SSF88659">
    <property type="entry name" value="Sigma3 and sigma4 domains of RNA polymerase sigma factors"/>
    <property type="match status" value="1"/>
</dbReference>
<dbReference type="InterPro" id="IPR013324">
    <property type="entry name" value="RNA_pol_sigma_r3/r4-like"/>
</dbReference>
<evidence type="ECO:0000259" key="5">
    <source>
        <dbReference type="Pfam" id="PF04198"/>
    </source>
</evidence>
<comment type="caution">
    <text evidence="6">The sequence shown here is derived from an EMBL/GenBank/DDBJ whole genome shotgun (WGS) entry which is preliminary data.</text>
</comment>
<dbReference type="AlphaFoldDB" id="A0A9D1QJG2"/>
<dbReference type="PANTHER" id="PTHR34294">
    <property type="entry name" value="TRANSCRIPTIONAL REGULATOR-RELATED"/>
    <property type="match status" value="1"/>
</dbReference>
<dbReference type="InterPro" id="IPR037171">
    <property type="entry name" value="NagB/RpiA_transferase-like"/>
</dbReference>
<keyword evidence="2" id="KW-0805">Transcription regulation</keyword>
<accession>A0A9D1QJG2</accession>
<protein>
    <submittedName>
        <fullName evidence="6">Sugar-binding transcriptional regulator</fullName>
    </submittedName>
</protein>
<dbReference type="InterPro" id="IPR051054">
    <property type="entry name" value="SorC_transcr_regulators"/>
</dbReference>
<dbReference type="Proteomes" id="UP000823989">
    <property type="component" value="Unassembled WGS sequence"/>
</dbReference>
<dbReference type="InterPro" id="IPR007324">
    <property type="entry name" value="Sugar-bd_dom_put"/>
</dbReference>
<keyword evidence="3" id="KW-0238">DNA-binding</keyword>
<organism evidence="6 7">
    <name type="scientific">Candidatus Salinicoccus stercoripullorum</name>
    <dbReference type="NCBI Taxonomy" id="2838756"/>
    <lineage>
        <taxon>Bacteria</taxon>
        <taxon>Bacillati</taxon>
        <taxon>Bacillota</taxon>
        <taxon>Bacilli</taxon>
        <taxon>Bacillales</taxon>
        <taxon>Staphylococcaceae</taxon>
        <taxon>Salinicoccus</taxon>
    </lineage>
</organism>
<reference evidence="6" key="2">
    <citation type="submission" date="2021-04" db="EMBL/GenBank/DDBJ databases">
        <authorList>
            <person name="Gilroy R."/>
        </authorList>
    </citation>
    <scope>NUCLEOTIDE SEQUENCE</scope>
    <source>
        <strain evidence="6">ChiHjej13B12-752</strain>
    </source>
</reference>
<evidence type="ECO:0000256" key="3">
    <source>
        <dbReference type="ARBA" id="ARBA00023125"/>
    </source>
</evidence>
<keyword evidence="4" id="KW-0804">Transcription</keyword>
<dbReference type="SUPFAM" id="SSF100950">
    <property type="entry name" value="NagB/RpiA/CoA transferase-like"/>
    <property type="match status" value="1"/>
</dbReference>
<evidence type="ECO:0000313" key="7">
    <source>
        <dbReference type="Proteomes" id="UP000823989"/>
    </source>
</evidence>
<proteinExistence type="inferred from homology"/>
<reference evidence="6" key="1">
    <citation type="journal article" date="2021" name="PeerJ">
        <title>Extensive microbial diversity within the chicken gut microbiome revealed by metagenomics and culture.</title>
        <authorList>
            <person name="Gilroy R."/>
            <person name="Ravi A."/>
            <person name="Getino M."/>
            <person name="Pursley I."/>
            <person name="Horton D.L."/>
            <person name="Alikhan N.F."/>
            <person name="Baker D."/>
            <person name="Gharbi K."/>
            <person name="Hall N."/>
            <person name="Watson M."/>
            <person name="Adriaenssens E.M."/>
            <person name="Foster-Nyarko E."/>
            <person name="Jarju S."/>
            <person name="Secka A."/>
            <person name="Antonio M."/>
            <person name="Oren A."/>
            <person name="Chaudhuri R.R."/>
            <person name="La Ragione R."/>
            <person name="Hildebrand F."/>
            <person name="Pallen M.J."/>
        </authorList>
    </citation>
    <scope>NUCLEOTIDE SEQUENCE</scope>
    <source>
        <strain evidence="6">ChiHjej13B12-752</strain>
    </source>
</reference>
<dbReference type="Gene3D" id="3.40.50.1360">
    <property type="match status" value="1"/>
</dbReference>
<dbReference type="Pfam" id="PF04198">
    <property type="entry name" value="Sugar-bind"/>
    <property type="match status" value="1"/>
</dbReference>
<evidence type="ECO:0000256" key="4">
    <source>
        <dbReference type="ARBA" id="ARBA00023163"/>
    </source>
</evidence>
<comment type="similarity">
    <text evidence="1">Belongs to the SorC transcriptional regulatory family.</text>
</comment>
<name>A0A9D1QJG2_9STAP</name>
<dbReference type="PANTHER" id="PTHR34294:SF12">
    <property type="entry name" value="SUGAR-BINDING TRANSCRIPTIONAL REGULATOR"/>
    <property type="match status" value="1"/>
</dbReference>
<dbReference type="GO" id="GO:0003677">
    <property type="term" value="F:DNA binding"/>
    <property type="evidence" value="ECO:0007669"/>
    <property type="project" value="UniProtKB-KW"/>
</dbReference>
<gene>
    <name evidence="6" type="ORF">H9891_09150</name>
</gene>
<dbReference type="Gene3D" id="1.10.10.60">
    <property type="entry name" value="Homeodomain-like"/>
    <property type="match status" value="1"/>
</dbReference>
<evidence type="ECO:0000256" key="2">
    <source>
        <dbReference type="ARBA" id="ARBA00023015"/>
    </source>
</evidence>
<dbReference type="GO" id="GO:0030246">
    <property type="term" value="F:carbohydrate binding"/>
    <property type="evidence" value="ECO:0007669"/>
    <property type="project" value="InterPro"/>
</dbReference>
<evidence type="ECO:0000256" key="1">
    <source>
        <dbReference type="ARBA" id="ARBA00010466"/>
    </source>
</evidence>